<proteinExistence type="predicted"/>
<dbReference type="OrthoDB" id="2359834at2"/>
<organism evidence="3 4">
    <name type="scientific">Paenibacillus zeisoli</name>
    <dbReference type="NCBI Taxonomy" id="2496267"/>
    <lineage>
        <taxon>Bacteria</taxon>
        <taxon>Bacillati</taxon>
        <taxon>Bacillota</taxon>
        <taxon>Bacilli</taxon>
        <taxon>Bacillales</taxon>
        <taxon>Paenibacillaceae</taxon>
        <taxon>Paenibacillus</taxon>
    </lineage>
</organism>
<dbReference type="PANTHER" id="PTHR34094:SF1">
    <property type="entry name" value="PROTEIN FAM185A"/>
    <property type="match status" value="1"/>
</dbReference>
<reference evidence="3 4" key="1">
    <citation type="submission" date="2018-12" db="EMBL/GenBank/DDBJ databases">
        <authorList>
            <person name="Sun L."/>
            <person name="Chen Z."/>
        </authorList>
    </citation>
    <scope>NUCLEOTIDE SEQUENCE [LARGE SCALE GENOMIC DNA]</scope>
    <source>
        <strain evidence="3 4">3-5-3</strain>
    </source>
</reference>
<dbReference type="InterPro" id="IPR025164">
    <property type="entry name" value="Toastrack_DUF4097"/>
</dbReference>
<evidence type="ECO:0000313" key="4">
    <source>
        <dbReference type="Proteomes" id="UP000272464"/>
    </source>
</evidence>
<keyword evidence="1" id="KW-0732">Signal</keyword>
<feature type="domain" description="DUF4097" evidence="2">
    <location>
        <begin position="45"/>
        <end position="258"/>
    </location>
</feature>
<dbReference type="Pfam" id="PF13349">
    <property type="entry name" value="DUF4097"/>
    <property type="match status" value="1"/>
</dbReference>
<keyword evidence="4" id="KW-1185">Reference proteome</keyword>
<evidence type="ECO:0000313" key="3">
    <source>
        <dbReference type="EMBL" id="RUT33373.1"/>
    </source>
</evidence>
<dbReference type="EMBL" id="RZNX01000002">
    <property type="protein sequence ID" value="RUT33373.1"/>
    <property type="molecule type" value="Genomic_DNA"/>
</dbReference>
<evidence type="ECO:0000256" key="1">
    <source>
        <dbReference type="SAM" id="SignalP"/>
    </source>
</evidence>
<sequence length="280" mass="30061">MKKFIALAILLMIVGAGGMAANKFAFGDDLPAYHKKWTFSAGELKELMINSSSASIEAEFIQSQDGSNYVELSGNMNQNVINKLGHVGVSGGKLDLDLSSDNEFRFLNVNFQSTKQHMVVALSDPSELAKVQVTMDSSDLNFKGIQAEQIHISGSSGVIKLSSIKAKKLQASVESGIITAETVQADVELSAESGNLELDHWEGNGSLKTESGSIRIQDQKSTRLDLVAESGTIDVEANPDFKGFYDAQAESGMVDVPDSPRTTTDIIKARVDSGTISIHD</sequence>
<protein>
    <recommendedName>
        <fullName evidence="2">DUF4097 domain-containing protein</fullName>
    </recommendedName>
</protein>
<accession>A0A433XH35</accession>
<name>A0A433XH35_9BACL</name>
<dbReference type="RefSeq" id="WP_127198488.1">
    <property type="nucleotide sequence ID" value="NZ_RZNX01000002.1"/>
</dbReference>
<feature type="signal peptide" evidence="1">
    <location>
        <begin position="1"/>
        <end position="20"/>
    </location>
</feature>
<evidence type="ECO:0000259" key="2">
    <source>
        <dbReference type="Pfam" id="PF13349"/>
    </source>
</evidence>
<comment type="caution">
    <text evidence="3">The sequence shown here is derived from an EMBL/GenBank/DDBJ whole genome shotgun (WGS) entry which is preliminary data.</text>
</comment>
<feature type="chain" id="PRO_5019585066" description="DUF4097 domain-containing protein" evidence="1">
    <location>
        <begin position="21"/>
        <end position="280"/>
    </location>
</feature>
<dbReference type="AlphaFoldDB" id="A0A433XH35"/>
<dbReference type="Proteomes" id="UP000272464">
    <property type="component" value="Unassembled WGS sequence"/>
</dbReference>
<gene>
    <name evidence="3" type="ORF">EJP77_06915</name>
</gene>
<dbReference type="PANTHER" id="PTHR34094">
    <property type="match status" value="1"/>
</dbReference>